<evidence type="ECO:0000313" key="5">
    <source>
        <dbReference type="Proteomes" id="UP000008866"/>
    </source>
</evidence>
<dbReference type="SMART" id="SM01006">
    <property type="entry name" value="AlcB"/>
    <property type="match status" value="1"/>
</dbReference>
<dbReference type="AlphaFoldDB" id="D4ARG6"/>
<organism evidence="4 5">
    <name type="scientific">Arthroderma benhamiae (strain ATCC MYA-4681 / CBS 112371)</name>
    <name type="common">Trichophyton mentagrophytes</name>
    <dbReference type="NCBI Taxonomy" id="663331"/>
    <lineage>
        <taxon>Eukaryota</taxon>
        <taxon>Fungi</taxon>
        <taxon>Dikarya</taxon>
        <taxon>Ascomycota</taxon>
        <taxon>Pezizomycotina</taxon>
        <taxon>Eurotiomycetes</taxon>
        <taxon>Eurotiomycetidae</taxon>
        <taxon>Onygenales</taxon>
        <taxon>Arthrodermataceae</taxon>
        <taxon>Trichophyton</taxon>
    </lineage>
</organism>
<name>D4ARG6_ARTBC</name>
<reference evidence="5" key="1">
    <citation type="journal article" date="2011" name="Genome Biol.">
        <title>Comparative and functional genomics provide insights into the pathogenicity of dermatophytic fungi.</title>
        <authorList>
            <person name="Burmester A."/>
            <person name="Shelest E."/>
            <person name="Gloeckner G."/>
            <person name="Heddergott C."/>
            <person name="Schindler S."/>
            <person name="Staib P."/>
            <person name="Heidel A."/>
            <person name="Felder M."/>
            <person name="Petzold A."/>
            <person name="Szafranski K."/>
            <person name="Feuermann M."/>
            <person name="Pedruzzi I."/>
            <person name="Priebe S."/>
            <person name="Groth M."/>
            <person name="Winkler R."/>
            <person name="Li W."/>
            <person name="Kniemeyer O."/>
            <person name="Schroeckh V."/>
            <person name="Hertweck C."/>
            <person name="Hube B."/>
            <person name="White T.C."/>
            <person name="Platzer M."/>
            <person name="Guthke R."/>
            <person name="Heitman J."/>
            <person name="Woestemeyer J."/>
            <person name="Zipfel P.F."/>
            <person name="Monod M."/>
            <person name="Brakhage A.A."/>
        </authorList>
    </citation>
    <scope>NUCLEOTIDE SEQUENCE [LARGE SCALE GENOMIC DNA]</scope>
    <source>
        <strain evidence="5">ATCC MYA-4681 / CBS 112371</strain>
    </source>
</reference>
<dbReference type="HOGENOM" id="CLU_039848_1_0_1"/>
<dbReference type="PANTHER" id="PTHR31438">
    <property type="entry name" value="LYSINE N-ACYLTRANSFERASE C17G9.06C-RELATED"/>
    <property type="match status" value="1"/>
</dbReference>
<feature type="region of interest" description="Disordered" evidence="2">
    <location>
        <begin position="1"/>
        <end position="25"/>
    </location>
</feature>
<dbReference type="eggNOG" id="ENOG502RZMI">
    <property type="taxonomic scope" value="Eukaryota"/>
</dbReference>
<keyword evidence="5" id="KW-1185">Reference proteome</keyword>
<sequence>MPGPSVPPRESTSLSPPLDRKRRRTEYSLPRDCACSIVSGSVMSNFSLLSQERAPFLRIPEPQNATYEIVESTPGSQPKSLRVQLCGETGTESKPGKVTLHHSCLTFTDLSLEDASRVPPDNNNSAWARAKRSPLSNMSWEGNDTPTVGQVWIVVYAILTVHPELEVFRITLNGTGSDIIARQLEAVGLVVAHPAPGAPPGQPVPASDDHVGQLVVLRRSFWQGAGSPFGPRPIWVAGTDNRDISPSFESAFPPRALDYALTTKFPTSRIHTTHPIRPAKPTPGSTIYSRYIPHLKETFSMVALDWTNEEHVNLFHVWQNDPRVAAGWNETGTLEQHRAYLRNMHEDSHQFPVLGKFDDTFFAYYEIYWAKEDAIGPYYEAGDFDRGRHFLVGDARFRGPHRVKAWHTCLTHYMFLDDPRTNLVVGEPRATGAKVLAYDQANGFHINKLIDLPHKRAALIMCPREKFFQDPPFEYKENS</sequence>
<dbReference type="GO" id="GO:0019290">
    <property type="term" value="P:siderophore biosynthetic process"/>
    <property type="evidence" value="ECO:0007669"/>
    <property type="project" value="InterPro"/>
</dbReference>
<dbReference type="OMA" id="VTAWWSS"/>
<dbReference type="Gene3D" id="3.40.630.30">
    <property type="match status" value="1"/>
</dbReference>
<dbReference type="InterPro" id="IPR016181">
    <property type="entry name" value="Acyl_CoA_acyltransferase"/>
</dbReference>
<comment type="caution">
    <text evidence="4">The sequence shown here is derived from an EMBL/GenBank/DDBJ whole genome shotgun (WGS) entry which is preliminary data.</text>
</comment>
<dbReference type="GO" id="GO:0016410">
    <property type="term" value="F:N-acyltransferase activity"/>
    <property type="evidence" value="ECO:0007669"/>
    <property type="project" value="TreeGrafter"/>
</dbReference>
<protein>
    <submittedName>
        <fullName evidence="4">Siderophore biosynthesis acetylase AceI, putative</fullName>
    </submittedName>
</protein>
<evidence type="ECO:0000259" key="3">
    <source>
        <dbReference type="SMART" id="SM01006"/>
    </source>
</evidence>
<feature type="domain" description="Acyltransferase MbtK/IucB-like conserved" evidence="3">
    <location>
        <begin position="302"/>
        <end position="351"/>
    </location>
</feature>
<dbReference type="GeneID" id="9520671"/>
<proteinExistence type="inferred from homology"/>
<dbReference type="SUPFAM" id="SSF55729">
    <property type="entry name" value="Acyl-CoA N-acyltransferases (Nat)"/>
    <property type="match status" value="1"/>
</dbReference>
<dbReference type="RefSeq" id="XP_003014949.1">
    <property type="nucleotide sequence ID" value="XM_003014903.1"/>
</dbReference>
<comment type="similarity">
    <text evidence="1">Belongs to the lysine N-acyltransferase MbtK family.</text>
</comment>
<evidence type="ECO:0000313" key="4">
    <source>
        <dbReference type="EMBL" id="EFE34309.1"/>
    </source>
</evidence>
<accession>D4ARG6</accession>
<dbReference type="STRING" id="663331.D4ARG6"/>
<dbReference type="InterPro" id="IPR019432">
    <property type="entry name" value="Acyltransferase_MbtK/IucB-like"/>
</dbReference>
<dbReference type="KEGG" id="abe:ARB_06708"/>
<gene>
    <name evidence="4" type="ORF">ARB_06708</name>
</gene>
<dbReference type="Proteomes" id="UP000008866">
    <property type="component" value="Unassembled WGS sequence"/>
</dbReference>
<dbReference type="PANTHER" id="PTHR31438:SF7">
    <property type="entry name" value="ACYLTRANSFERASE MBTK_IUCB-LIKE CONSERVED DOMAIN-CONTAINING PROTEIN"/>
    <property type="match status" value="1"/>
</dbReference>
<evidence type="ECO:0000256" key="1">
    <source>
        <dbReference type="ARBA" id="ARBA00009893"/>
    </source>
</evidence>
<feature type="region of interest" description="Disordered" evidence="2">
    <location>
        <begin position="116"/>
        <end position="141"/>
    </location>
</feature>
<evidence type="ECO:0000256" key="2">
    <source>
        <dbReference type="SAM" id="MobiDB-lite"/>
    </source>
</evidence>
<dbReference type="EMBL" id="ABSU01000006">
    <property type="protein sequence ID" value="EFE34309.1"/>
    <property type="molecule type" value="Genomic_DNA"/>
</dbReference>
<dbReference type="Pfam" id="PF13523">
    <property type="entry name" value="Acetyltransf_8"/>
    <property type="match status" value="1"/>
</dbReference>